<evidence type="ECO:0000313" key="2">
    <source>
        <dbReference type="EMBL" id="RAW17479.1"/>
    </source>
</evidence>
<dbReference type="Proteomes" id="UP000250462">
    <property type="component" value="Unassembled WGS sequence"/>
</dbReference>
<reference evidence="2 3" key="1">
    <citation type="submission" date="2018-06" db="EMBL/GenBank/DDBJ databases">
        <title>Phytoactinopolyspora halophila sp. nov., a novel halophilic actinomycete isolated from a saline soil in China.</title>
        <authorList>
            <person name="Tang S.-K."/>
        </authorList>
    </citation>
    <scope>NUCLEOTIDE SEQUENCE [LARGE SCALE GENOMIC DNA]</scope>
    <source>
        <strain evidence="2 3">YIM 96934</strain>
    </source>
</reference>
<dbReference type="Pfam" id="PF01869">
    <property type="entry name" value="BcrAD_BadFG"/>
    <property type="match status" value="1"/>
</dbReference>
<dbReference type="PANTHER" id="PTHR43190:SF3">
    <property type="entry name" value="N-ACETYL-D-GLUCOSAMINE KINASE"/>
    <property type="match status" value="1"/>
</dbReference>
<protein>
    <submittedName>
        <fullName evidence="2">ATPase</fullName>
    </submittedName>
</protein>
<feature type="domain" description="ATPase BadF/BadG/BcrA/BcrD type" evidence="1">
    <location>
        <begin position="2"/>
        <end position="313"/>
    </location>
</feature>
<dbReference type="CDD" id="cd24007">
    <property type="entry name" value="ASKHA_NBD_eukNAGK-like"/>
    <property type="match status" value="1"/>
</dbReference>
<gene>
    <name evidence="2" type="ORF">DPM12_05575</name>
</gene>
<dbReference type="InterPro" id="IPR043129">
    <property type="entry name" value="ATPase_NBD"/>
</dbReference>
<dbReference type="EMBL" id="QMIG01000003">
    <property type="protein sequence ID" value="RAW17479.1"/>
    <property type="molecule type" value="Genomic_DNA"/>
</dbReference>
<dbReference type="AlphaFoldDB" id="A0A329R0G8"/>
<dbReference type="Gene3D" id="3.30.420.40">
    <property type="match status" value="2"/>
</dbReference>
<accession>A0A329R0G8</accession>
<evidence type="ECO:0000313" key="3">
    <source>
        <dbReference type="Proteomes" id="UP000250462"/>
    </source>
</evidence>
<proteinExistence type="predicted"/>
<dbReference type="InterPro" id="IPR052519">
    <property type="entry name" value="Euk-type_GlcNAc_Kinase"/>
</dbReference>
<dbReference type="SUPFAM" id="SSF53067">
    <property type="entry name" value="Actin-like ATPase domain"/>
    <property type="match status" value="2"/>
</dbReference>
<evidence type="ECO:0000259" key="1">
    <source>
        <dbReference type="Pfam" id="PF01869"/>
    </source>
</evidence>
<comment type="caution">
    <text evidence="2">The sequence shown here is derived from an EMBL/GenBank/DDBJ whole genome shotgun (WGS) entry which is preliminary data.</text>
</comment>
<name>A0A329R0G8_9ACTN</name>
<sequence length="346" mass="35585">MGLDIGGTSTRALVVDMDGNRVGMGRGPGANLTSHALDSALAGIAQALRNALERVDDPGAVRHAVVGTAGMANLAVPEVAEAFARTWRNAGLECGYDVVGDVSVAFTAGTAEPAGTLLLSGTGASAIRFDNRNPSHAVDGHGWLLGDLGSGFWLGREAVRATLAALDRREEPGPLGQDVLRALLGPESHGEPSADINGDADRKAEVGGQHDLRSELIMAVHQRPPVALSELAPLVTAAVADDPEAKRIVTEAAEHLMAAVTTVRAPGDGTPLVLAGSLLAAATPVRDLVEPRLRELWPDPPIIVARDAVGGAAWLAAGRLIGLDTADGAKLHARLMHSAGGDDVDR</sequence>
<keyword evidence="3" id="KW-1185">Reference proteome</keyword>
<organism evidence="2 3">
    <name type="scientific">Phytoactinopolyspora halophila</name>
    <dbReference type="NCBI Taxonomy" id="1981511"/>
    <lineage>
        <taxon>Bacteria</taxon>
        <taxon>Bacillati</taxon>
        <taxon>Actinomycetota</taxon>
        <taxon>Actinomycetes</taxon>
        <taxon>Jiangellales</taxon>
        <taxon>Jiangellaceae</taxon>
        <taxon>Phytoactinopolyspora</taxon>
    </lineage>
</organism>
<dbReference type="PANTHER" id="PTHR43190">
    <property type="entry name" value="N-ACETYL-D-GLUCOSAMINE KINASE"/>
    <property type="match status" value="1"/>
</dbReference>
<dbReference type="InterPro" id="IPR002731">
    <property type="entry name" value="ATPase_BadF"/>
</dbReference>